<dbReference type="SUPFAM" id="SSF48179">
    <property type="entry name" value="6-phosphogluconate dehydrogenase C-terminal domain-like"/>
    <property type="match status" value="2"/>
</dbReference>
<proteinExistence type="predicted"/>
<dbReference type="GO" id="GO:0030896">
    <property type="term" value="C:checkpoint clamp complex"/>
    <property type="evidence" value="ECO:0007669"/>
    <property type="project" value="InterPro"/>
</dbReference>
<dbReference type="InterPro" id="IPR036291">
    <property type="entry name" value="NAD(P)-bd_dom_sf"/>
</dbReference>
<dbReference type="GO" id="GO:0008977">
    <property type="term" value="F:prephenate dehydrogenase (NAD+) activity"/>
    <property type="evidence" value="ECO:0007669"/>
    <property type="project" value="TreeGrafter"/>
</dbReference>
<evidence type="ECO:0000259" key="3">
    <source>
        <dbReference type="Pfam" id="PF20463"/>
    </source>
</evidence>
<dbReference type="PANTHER" id="PTHR21363">
    <property type="entry name" value="PREPHENATE DEHYDROGENASE"/>
    <property type="match status" value="1"/>
</dbReference>
<evidence type="ECO:0000256" key="1">
    <source>
        <dbReference type="ARBA" id="ARBA00023002"/>
    </source>
</evidence>
<accession>A0A9P1MEK7</accession>
<reference evidence="4" key="1">
    <citation type="submission" date="2022-11" db="EMBL/GenBank/DDBJ databases">
        <authorList>
            <person name="Scott C."/>
            <person name="Bruce N."/>
        </authorList>
    </citation>
    <scope>NUCLEOTIDE SEQUENCE</scope>
</reference>
<dbReference type="Gene3D" id="3.70.10.10">
    <property type="match status" value="1"/>
</dbReference>
<dbReference type="OrthoDB" id="5399569at2759"/>
<evidence type="ECO:0000313" key="4">
    <source>
        <dbReference type="EMBL" id="CAI4219071.1"/>
    </source>
</evidence>
<dbReference type="EMBL" id="CALLCH030000019">
    <property type="protein sequence ID" value="CAI4219071.1"/>
    <property type="molecule type" value="Genomic_DNA"/>
</dbReference>
<dbReference type="GO" id="GO:0000077">
    <property type="term" value="P:DNA damage checkpoint signaling"/>
    <property type="evidence" value="ECO:0007669"/>
    <property type="project" value="InterPro"/>
</dbReference>
<protein>
    <recommendedName>
        <fullName evidence="3">Prephenate dehydrogenase dimerization domain-containing protein</fullName>
    </recommendedName>
</protein>
<gene>
    <name evidence="4" type="ORF">PPNO1_LOCUS8643</name>
</gene>
<evidence type="ECO:0000256" key="2">
    <source>
        <dbReference type="SAM" id="MobiDB-lite"/>
    </source>
</evidence>
<feature type="region of interest" description="Disordered" evidence="2">
    <location>
        <begin position="720"/>
        <end position="762"/>
    </location>
</feature>
<feature type="region of interest" description="Disordered" evidence="2">
    <location>
        <begin position="317"/>
        <end position="339"/>
    </location>
</feature>
<dbReference type="Proteomes" id="UP000838763">
    <property type="component" value="Unassembled WGS sequence"/>
</dbReference>
<dbReference type="AlphaFoldDB" id="A0A9P1MEK7"/>
<dbReference type="InterPro" id="IPR046825">
    <property type="entry name" value="PDH_C"/>
</dbReference>
<dbReference type="GO" id="GO:0070403">
    <property type="term" value="F:NAD+ binding"/>
    <property type="evidence" value="ECO:0007669"/>
    <property type="project" value="TreeGrafter"/>
</dbReference>
<feature type="compositionally biased region" description="Pro residues" evidence="2">
    <location>
        <begin position="262"/>
        <end position="277"/>
    </location>
</feature>
<dbReference type="Pfam" id="PF04139">
    <property type="entry name" value="Rad9"/>
    <property type="match status" value="1"/>
</dbReference>
<dbReference type="InterPro" id="IPR050812">
    <property type="entry name" value="Preph/Arog_dehydrog"/>
</dbReference>
<feature type="compositionally biased region" description="Basic residues" evidence="2">
    <location>
        <begin position="746"/>
        <end position="762"/>
    </location>
</feature>
<keyword evidence="1" id="KW-0560">Oxidoreductase</keyword>
<dbReference type="Pfam" id="PF20463">
    <property type="entry name" value="PDH_C"/>
    <property type="match status" value="1"/>
</dbReference>
<dbReference type="InterPro" id="IPR007268">
    <property type="entry name" value="Rad9/Ddc1"/>
</dbReference>
<feature type="region of interest" description="Disordered" evidence="2">
    <location>
        <begin position="251"/>
        <end position="284"/>
    </location>
</feature>
<dbReference type="FunFam" id="1.10.3660.10:FF:000002">
    <property type="entry name" value="Prephenate dehydrogenase [NADP(+)]"/>
    <property type="match status" value="1"/>
</dbReference>
<organism evidence="4 5">
    <name type="scientific">Parascedosporium putredinis</name>
    <dbReference type="NCBI Taxonomy" id="1442378"/>
    <lineage>
        <taxon>Eukaryota</taxon>
        <taxon>Fungi</taxon>
        <taxon>Dikarya</taxon>
        <taxon>Ascomycota</taxon>
        <taxon>Pezizomycotina</taxon>
        <taxon>Sordariomycetes</taxon>
        <taxon>Hypocreomycetidae</taxon>
        <taxon>Microascales</taxon>
        <taxon>Microascaceae</taxon>
        <taxon>Parascedosporium</taxon>
    </lineage>
</organism>
<name>A0A9P1MEK7_9PEZI</name>
<dbReference type="Gene3D" id="3.40.50.720">
    <property type="entry name" value="NAD(P)-binding Rossmann-like Domain"/>
    <property type="match status" value="1"/>
</dbReference>
<comment type="caution">
    <text evidence="4">The sequence shown here is derived from an EMBL/GenBank/DDBJ whole genome shotgun (WGS) entry which is preliminary data.</text>
</comment>
<sequence length="884" mass="98020">MPVLLFTLSEEGVSALRDVLTCLSKFNEEVCLEARKDQVLSSIFRSRGGSGGSGGDIPGAERATAIDRCDVAIDDGVNIESRFIVKITFRNGCTSTHRLPFASNPPVHAKFNAEQAVHHWTIPSRTLRGVMDHFGPGAELLDINSEGEFINFLGYTEKAVDLNTASLRGKPLRTSIAVELDEFEDVEVEDELHIIVPVRDFRAIIQHAGTVGTELSTRYSTPGQPIKIWYLGDGMYCDFLLMTEPVTKQLDAGSRRASAAPSEPPPDRVPVPNPTPQPSVARANVQRRSYFEMRPSQMPPPSRIMSDSLFVGNQDEDEEWAPVRDEDDEEDARLEWDGTDRQCECRSGIKSGANAEAVGSSLEILAEDGDLPSSGLADKTSKLPPADSFHDREPCALNLSGCFNEPGRLAELAFAAVSPAIYIAVIQNGHDMAHARSQVLDLLKLARFEKDEGVVPSCRDPGHGQALGLGSLLLLETMAREQPRPSGMETFTVGLIGMGDMGKMYARRLSAAGWRYNNNVEICRNGHLVSRKSDYILYNVEAAAINAVVEMYGRSLAPSDVDIISCHSLHGPQVEPRGQPLVIIKHRASDESLRKVEDVLSCLGSKHVYLSAHDHDVITANTQAATHAAFLSMGKAWHANRQFPWALSRYVGGIENVKINIMLRIYSQKWHVYAGLAILNPQAKKQISQYADSVTALYKLMLEGDYDKLRERVYTAKQKCLGPKQAPSGPRSSSCAPSSSPASPPRRVRRRGRSRRRRRPRPNNHLSLLAMVDCWANLGIVPYDHMLCSTPLFRLWLGVTEHLFRNPAMLDDAIRTAVEDRTFRSDDLEFTFAARGWAECVSLGHFETWKDRFMSTHLFFEPRFKDASVVGNKMMKAVLEDVID</sequence>
<dbReference type="GO" id="GO:0006571">
    <property type="term" value="P:tyrosine biosynthetic process"/>
    <property type="evidence" value="ECO:0007669"/>
    <property type="project" value="TreeGrafter"/>
</dbReference>
<evidence type="ECO:0000313" key="5">
    <source>
        <dbReference type="Proteomes" id="UP000838763"/>
    </source>
</evidence>
<feature type="compositionally biased region" description="Low complexity" evidence="2">
    <location>
        <begin position="727"/>
        <end position="741"/>
    </location>
</feature>
<dbReference type="InterPro" id="IPR008927">
    <property type="entry name" value="6-PGluconate_DH-like_C_sf"/>
</dbReference>
<dbReference type="PANTHER" id="PTHR21363:SF0">
    <property type="entry name" value="PREPHENATE DEHYDROGENASE [NADP(+)]"/>
    <property type="match status" value="1"/>
</dbReference>
<keyword evidence="5" id="KW-1185">Reference proteome</keyword>
<feature type="domain" description="Prephenate dehydrogenase dimerization" evidence="3">
    <location>
        <begin position="612"/>
        <end position="711"/>
    </location>
</feature>
<dbReference type="SUPFAM" id="SSF51735">
    <property type="entry name" value="NAD(P)-binding Rossmann-fold domains"/>
    <property type="match status" value="1"/>
</dbReference>
<feature type="compositionally biased region" description="Acidic residues" evidence="2">
    <location>
        <begin position="317"/>
        <end position="332"/>
    </location>
</feature>
<dbReference type="Gene3D" id="1.10.3660.10">
    <property type="entry name" value="6-phosphogluconate dehydrogenase C-terminal like domain"/>
    <property type="match status" value="2"/>
</dbReference>